<accession>A0A0B8T4W3</accession>
<comment type="caution">
    <text evidence="1">The sequence shown here is derived from an EMBL/GenBank/DDBJ whole genome shotgun (WGS) entry which is preliminary data.</text>
</comment>
<dbReference type="Proteomes" id="UP000031802">
    <property type="component" value="Unassembled WGS sequence"/>
</dbReference>
<dbReference type="AlphaFoldDB" id="A0A0B8T4W3"/>
<protein>
    <submittedName>
        <fullName evidence="1">Uncharacterized protein</fullName>
    </submittedName>
</protein>
<proteinExistence type="predicted"/>
<keyword evidence="2" id="KW-1185">Reference proteome</keyword>
<organism evidence="1 2">
    <name type="scientific">Sphingobacterium deserti</name>
    <dbReference type="NCBI Taxonomy" id="1229276"/>
    <lineage>
        <taxon>Bacteria</taxon>
        <taxon>Pseudomonadati</taxon>
        <taxon>Bacteroidota</taxon>
        <taxon>Sphingobacteriia</taxon>
        <taxon>Sphingobacteriales</taxon>
        <taxon>Sphingobacteriaceae</taxon>
        <taxon>Sphingobacterium</taxon>
    </lineage>
</organism>
<name>A0A0B8T4W3_9SPHI</name>
<evidence type="ECO:0000313" key="2">
    <source>
        <dbReference type="Proteomes" id="UP000031802"/>
    </source>
</evidence>
<sequence length="69" mass="7987">MGDIYNFIKPFFMTSIFLALTRTNLISKDVIACCNFFSSIDYINARNFFVFLCYNDCAYPIFTADQSPL</sequence>
<evidence type="ECO:0000313" key="1">
    <source>
        <dbReference type="EMBL" id="KGE15303.1"/>
    </source>
</evidence>
<reference evidence="2" key="1">
    <citation type="submission" date="2014-04" db="EMBL/GenBank/DDBJ databases">
        <title>Whole-Genome optical mapping and complete genome sequence of Sphingobacterium deserti sp. nov., a new spaces isolated from desert in the west of China.</title>
        <authorList>
            <person name="Teng C."/>
            <person name="Zhou Z."/>
            <person name="Li X."/>
            <person name="Chen M."/>
            <person name="Lin M."/>
            <person name="Wang L."/>
            <person name="Su S."/>
            <person name="Zhang C."/>
            <person name="Zhang W."/>
        </authorList>
    </citation>
    <scope>NUCLEOTIDE SEQUENCE [LARGE SCALE GENOMIC DNA]</scope>
    <source>
        <strain evidence="2">ACCC05744</strain>
    </source>
</reference>
<dbReference type="PATRIC" id="fig|1229276.3.peg.1014"/>
<reference evidence="1 2" key="2">
    <citation type="journal article" date="2015" name="PLoS ONE">
        <title>Whole-Genome Optical Mapping and Finished Genome Sequence of Sphingobacterium deserti sp. nov., a New Species Isolated from the Western Desert of China.</title>
        <authorList>
            <person name="Teng C."/>
            <person name="Zhou Z."/>
            <person name="Molnar I."/>
            <person name="Li X."/>
            <person name="Tang R."/>
            <person name="Chen M."/>
            <person name="Wang L."/>
            <person name="Su S."/>
            <person name="Zhang W."/>
            <person name="Lin M."/>
        </authorList>
    </citation>
    <scope>NUCLEOTIDE SEQUENCE [LARGE SCALE GENOMIC DNA]</scope>
    <source>
        <strain evidence="2">ACCC05744</strain>
    </source>
</reference>
<dbReference type="EMBL" id="JJMU01000014">
    <property type="protein sequence ID" value="KGE15303.1"/>
    <property type="molecule type" value="Genomic_DNA"/>
</dbReference>
<gene>
    <name evidence="1" type="ORF">DI53_0984</name>
</gene>